<evidence type="ECO:0000256" key="4">
    <source>
        <dbReference type="ARBA" id="ARBA00022598"/>
    </source>
</evidence>
<dbReference type="Pfam" id="PF05746">
    <property type="entry name" value="DALR_1"/>
    <property type="match status" value="1"/>
</dbReference>
<gene>
    <name evidence="10" type="primary">argS</name>
    <name evidence="14" type="ORF">A3I53_03865</name>
</gene>
<dbReference type="PANTHER" id="PTHR11956:SF5">
    <property type="entry name" value="ARGININE--TRNA LIGASE, CYTOPLASMIC"/>
    <property type="match status" value="1"/>
</dbReference>
<evidence type="ECO:0000256" key="10">
    <source>
        <dbReference type="HAMAP-Rule" id="MF_00123"/>
    </source>
</evidence>
<evidence type="ECO:0000256" key="2">
    <source>
        <dbReference type="ARBA" id="ARBA00005594"/>
    </source>
</evidence>
<dbReference type="InterPro" id="IPR014729">
    <property type="entry name" value="Rossmann-like_a/b/a_fold"/>
</dbReference>
<reference evidence="14 15" key="1">
    <citation type="journal article" date="2016" name="Nat. Commun.">
        <title>Thousands of microbial genomes shed light on interconnected biogeochemical processes in an aquifer system.</title>
        <authorList>
            <person name="Anantharaman K."/>
            <person name="Brown C.T."/>
            <person name="Hug L.A."/>
            <person name="Sharon I."/>
            <person name="Castelle C.J."/>
            <person name="Probst A.J."/>
            <person name="Thomas B.C."/>
            <person name="Singh A."/>
            <person name="Wilkins M.J."/>
            <person name="Karaoz U."/>
            <person name="Brodie E.L."/>
            <person name="Williams K.H."/>
            <person name="Hubbard S.S."/>
            <person name="Banfield J.F."/>
        </authorList>
    </citation>
    <scope>NUCLEOTIDE SEQUENCE [LARGE SCALE GENOMIC DNA]</scope>
</reference>
<organism evidence="14 15">
    <name type="scientific">Candidatus Curtissbacteria bacterium RIFCSPLOWO2_02_FULL_40_13b</name>
    <dbReference type="NCBI Taxonomy" id="1797733"/>
    <lineage>
        <taxon>Bacteria</taxon>
        <taxon>Candidatus Curtissiibacteriota</taxon>
    </lineage>
</organism>
<dbReference type="GO" id="GO:0006420">
    <property type="term" value="P:arginyl-tRNA aminoacylation"/>
    <property type="evidence" value="ECO:0007669"/>
    <property type="project" value="UniProtKB-UniRule"/>
</dbReference>
<protein>
    <recommendedName>
        <fullName evidence="10">Arginine--tRNA ligase</fullName>
        <ecNumber evidence="10">6.1.1.19</ecNumber>
    </recommendedName>
    <alternativeName>
        <fullName evidence="10">Arginyl-tRNA synthetase</fullName>
        <shortName evidence="10">ArgRS</shortName>
    </alternativeName>
</protein>
<dbReference type="HAMAP" id="MF_00123">
    <property type="entry name" value="Arg_tRNA_synth"/>
    <property type="match status" value="1"/>
</dbReference>
<dbReference type="Pfam" id="PF00750">
    <property type="entry name" value="tRNA-synt_1d"/>
    <property type="match status" value="1"/>
</dbReference>
<feature type="domain" description="DALR anticodon binding" evidence="12">
    <location>
        <begin position="453"/>
        <end position="584"/>
    </location>
</feature>
<dbReference type="Gene3D" id="1.10.730.10">
    <property type="entry name" value="Isoleucyl-tRNA Synthetase, Domain 1"/>
    <property type="match status" value="1"/>
</dbReference>
<dbReference type="GO" id="GO:0004814">
    <property type="term" value="F:arginine-tRNA ligase activity"/>
    <property type="evidence" value="ECO:0007669"/>
    <property type="project" value="UniProtKB-UniRule"/>
</dbReference>
<dbReference type="GO" id="GO:0005737">
    <property type="term" value="C:cytoplasm"/>
    <property type="evidence" value="ECO:0007669"/>
    <property type="project" value="UniProtKB-SubCell"/>
</dbReference>
<dbReference type="SUPFAM" id="SSF52374">
    <property type="entry name" value="Nucleotidylyl transferase"/>
    <property type="match status" value="1"/>
</dbReference>
<accession>A0A1F5HQJ8</accession>
<dbReference type="FunFam" id="1.10.730.10:FF:000008">
    <property type="entry name" value="Arginine--tRNA ligase"/>
    <property type="match status" value="1"/>
</dbReference>
<evidence type="ECO:0000313" key="14">
    <source>
        <dbReference type="EMBL" id="OGE06229.1"/>
    </source>
</evidence>
<dbReference type="InterPro" id="IPR035684">
    <property type="entry name" value="ArgRS_core"/>
</dbReference>
<evidence type="ECO:0000256" key="9">
    <source>
        <dbReference type="ARBA" id="ARBA00049339"/>
    </source>
</evidence>
<dbReference type="InterPro" id="IPR009080">
    <property type="entry name" value="tRNAsynth_Ia_anticodon-bd"/>
</dbReference>
<dbReference type="GO" id="GO:0005524">
    <property type="term" value="F:ATP binding"/>
    <property type="evidence" value="ECO:0007669"/>
    <property type="project" value="UniProtKB-UniRule"/>
</dbReference>
<keyword evidence="5 10" id="KW-0547">Nucleotide-binding</keyword>
<evidence type="ECO:0000256" key="1">
    <source>
        <dbReference type="ARBA" id="ARBA00004496"/>
    </source>
</evidence>
<dbReference type="InterPro" id="IPR008909">
    <property type="entry name" value="DALR_anticod-bd"/>
</dbReference>
<comment type="catalytic activity">
    <reaction evidence="9 10">
        <text>tRNA(Arg) + L-arginine + ATP = L-arginyl-tRNA(Arg) + AMP + diphosphate</text>
        <dbReference type="Rhea" id="RHEA:20301"/>
        <dbReference type="Rhea" id="RHEA-COMP:9658"/>
        <dbReference type="Rhea" id="RHEA-COMP:9673"/>
        <dbReference type="ChEBI" id="CHEBI:30616"/>
        <dbReference type="ChEBI" id="CHEBI:32682"/>
        <dbReference type="ChEBI" id="CHEBI:33019"/>
        <dbReference type="ChEBI" id="CHEBI:78442"/>
        <dbReference type="ChEBI" id="CHEBI:78513"/>
        <dbReference type="ChEBI" id="CHEBI:456215"/>
        <dbReference type="EC" id="6.1.1.19"/>
    </reaction>
</comment>
<dbReference type="EC" id="6.1.1.19" evidence="10"/>
<dbReference type="SMART" id="SM01016">
    <property type="entry name" value="Arg_tRNA_synt_N"/>
    <property type="match status" value="1"/>
</dbReference>
<feature type="domain" description="Arginyl tRNA synthetase N-terminal" evidence="13">
    <location>
        <begin position="9"/>
        <end position="92"/>
    </location>
</feature>
<dbReference type="Gene3D" id="3.40.50.620">
    <property type="entry name" value="HUPs"/>
    <property type="match status" value="1"/>
</dbReference>
<evidence type="ECO:0000259" key="12">
    <source>
        <dbReference type="SMART" id="SM00836"/>
    </source>
</evidence>
<dbReference type="InterPro" id="IPR005148">
    <property type="entry name" value="Arg-tRNA-synth_N"/>
</dbReference>
<dbReference type="Proteomes" id="UP000178845">
    <property type="component" value="Unassembled WGS sequence"/>
</dbReference>
<dbReference type="SMART" id="SM00836">
    <property type="entry name" value="DALR_1"/>
    <property type="match status" value="1"/>
</dbReference>
<dbReference type="InterPro" id="IPR036695">
    <property type="entry name" value="Arg-tRNA-synth_N_sf"/>
</dbReference>
<evidence type="ECO:0000256" key="7">
    <source>
        <dbReference type="ARBA" id="ARBA00022917"/>
    </source>
</evidence>
<dbReference type="NCBIfam" id="TIGR00456">
    <property type="entry name" value="argS"/>
    <property type="match status" value="1"/>
</dbReference>
<dbReference type="AlphaFoldDB" id="A0A1F5HQJ8"/>
<keyword evidence="8 10" id="KW-0030">Aminoacyl-tRNA synthetase</keyword>
<comment type="subcellular location">
    <subcellularLocation>
        <location evidence="1 10">Cytoplasm</location>
    </subcellularLocation>
</comment>
<comment type="subunit">
    <text evidence="10">Monomer.</text>
</comment>
<evidence type="ECO:0000313" key="15">
    <source>
        <dbReference type="Proteomes" id="UP000178845"/>
    </source>
</evidence>
<proteinExistence type="inferred from homology"/>
<comment type="caution">
    <text evidence="14">The sequence shown here is derived from an EMBL/GenBank/DDBJ whole genome shotgun (WGS) entry which is preliminary data.</text>
</comment>
<dbReference type="SUPFAM" id="SSF55190">
    <property type="entry name" value="Arginyl-tRNA synthetase (ArgRS), N-terminal 'additional' domain"/>
    <property type="match status" value="1"/>
</dbReference>
<comment type="caution">
    <text evidence="10">Lacks conserved residue(s) required for the propagation of feature annotation.</text>
</comment>
<keyword evidence="7 10" id="KW-0648">Protein biosynthesis</keyword>
<keyword evidence="6 10" id="KW-0067">ATP-binding</keyword>
<dbReference type="EMBL" id="MFBW01000051">
    <property type="protein sequence ID" value="OGE06229.1"/>
    <property type="molecule type" value="Genomic_DNA"/>
</dbReference>
<evidence type="ECO:0000256" key="5">
    <source>
        <dbReference type="ARBA" id="ARBA00022741"/>
    </source>
</evidence>
<sequence>MRFYMMLRQQIRKDIKKAVSDIGYQVSGIDIEVARSQDPGFGDYSTNIALKASREGKHSPMEFARLLSDSLKNLPYIKKLEVKEPGFINFFIKDEYWQNQVDVVLTSHPFGVNKANGYGSNSLGKGKKARVEFVSANPTGPLHFGNARGGPIGDVLASVLEFSGWKVLREYIDNDRGNQVTELGKTLAVKADLIDVQGESLPYQGEYTQEVAAKVKKIIGNVKGLSEQELIVKSGEIGVKILFEEIIADCKAIGITFDLIVHESDLQKEAPQILAELQKKGMLTKKEGATWFAPRLRPSTSLRVEGSGQAPKNQFLKDKDAVVVKSDGNYTYFTADVVYHKQKFESGYDLVVDVFGSNTIGHVPKLKALAVALDFDIAKFKVVLYQFVRIKRGKEIVKMSKRAGNFVTAKEVLDEVGRDAFRFFILMHDANTHMDFDLALAKERSSKNPVYYVQYANARIQSILAKSKVKGHPFDKLRVTLSTSKGQKSKVNYQLLTTNYELNLIKQISRLEELVADIAVSFAVHQLTSYAIDLADSFHKFYENCPVLTEKADLRSARLALCRATQIALANTLRLLGVSAPEKM</sequence>
<name>A0A1F5HQJ8_9BACT</name>
<dbReference type="SUPFAM" id="SSF47323">
    <property type="entry name" value="Anticodon-binding domain of a subclass of class I aminoacyl-tRNA synthetases"/>
    <property type="match status" value="1"/>
</dbReference>
<evidence type="ECO:0000256" key="11">
    <source>
        <dbReference type="RuleBase" id="RU363038"/>
    </source>
</evidence>
<dbReference type="InterPro" id="IPR001278">
    <property type="entry name" value="Arg-tRNA-ligase"/>
</dbReference>
<dbReference type="Pfam" id="PF03485">
    <property type="entry name" value="Arg_tRNA_synt_N"/>
    <property type="match status" value="1"/>
</dbReference>
<evidence type="ECO:0000259" key="13">
    <source>
        <dbReference type="SMART" id="SM01016"/>
    </source>
</evidence>
<dbReference type="PRINTS" id="PR01038">
    <property type="entry name" value="TRNASYNTHARG"/>
</dbReference>
<evidence type="ECO:0000256" key="6">
    <source>
        <dbReference type="ARBA" id="ARBA00022840"/>
    </source>
</evidence>
<comment type="similarity">
    <text evidence="2 10 11">Belongs to the class-I aminoacyl-tRNA synthetase family.</text>
</comment>
<keyword evidence="4 10" id="KW-0436">Ligase</keyword>
<keyword evidence="3 10" id="KW-0963">Cytoplasm</keyword>
<evidence type="ECO:0000256" key="3">
    <source>
        <dbReference type="ARBA" id="ARBA00022490"/>
    </source>
</evidence>
<dbReference type="Gene3D" id="3.30.1360.70">
    <property type="entry name" value="Arginyl tRNA synthetase N-terminal domain"/>
    <property type="match status" value="1"/>
</dbReference>
<dbReference type="PANTHER" id="PTHR11956">
    <property type="entry name" value="ARGINYL-TRNA SYNTHETASE"/>
    <property type="match status" value="1"/>
</dbReference>
<evidence type="ECO:0000256" key="8">
    <source>
        <dbReference type="ARBA" id="ARBA00023146"/>
    </source>
</evidence>